<organism evidence="1">
    <name type="scientific">uncultured Craurococcus sp</name>
    <dbReference type="NCBI Taxonomy" id="1135998"/>
    <lineage>
        <taxon>Bacteria</taxon>
        <taxon>Pseudomonadati</taxon>
        <taxon>Pseudomonadota</taxon>
        <taxon>Alphaproteobacteria</taxon>
        <taxon>Acetobacterales</taxon>
        <taxon>Acetobacteraceae</taxon>
        <taxon>Craurococcus</taxon>
        <taxon>environmental samples</taxon>
    </lineage>
</organism>
<protein>
    <submittedName>
        <fullName evidence="1">Uncharacterized protein</fullName>
    </submittedName>
</protein>
<sequence length="211" mass="22928">MATLPLNADCFQANDSANPHYRRACDGIVNPRYQLLPAKMRLFRFGHTVDRRNGNNVPAVVNQTSPWWFSEAVFRTFLVAPTGGAARSGFVIDPSDAGTGASGFDSFGQNALVRTRLAVVHQFGQADRILEVVLTADLGCFTGKGKPISEDPVTGALVPLITEGVTTWFADPDVMQLYIPGLRTASGGRSTVAIEAMRIVKDRPAHEFFIF</sequence>
<gene>
    <name evidence="1" type="ORF">AVDCRST_MAG27-3885</name>
</gene>
<proteinExistence type="predicted"/>
<dbReference type="EMBL" id="CADCTD010000165">
    <property type="protein sequence ID" value="CAA9279167.1"/>
    <property type="molecule type" value="Genomic_DNA"/>
</dbReference>
<reference evidence="1" key="1">
    <citation type="submission" date="2020-02" db="EMBL/GenBank/DDBJ databases">
        <authorList>
            <person name="Meier V. D."/>
        </authorList>
    </citation>
    <scope>NUCLEOTIDE SEQUENCE</scope>
    <source>
        <strain evidence="1">AVDCRST_MAG27</strain>
    </source>
</reference>
<name>A0A6J4JHI5_9PROT</name>
<dbReference type="AlphaFoldDB" id="A0A6J4JHI5"/>
<accession>A0A6J4JHI5</accession>
<evidence type="ECO:0000313" key="1">
    <source>
        <dbReference type="EMBL" id="CAA9279167.1"/>
    </source>
</evidence>